<comment type="similarity">
    <text evidence="2 6">Belongs to the dTDP-4-dehydrorhamnose reductase family.</text>
</comment>
<feature type="domain" description="RmlD-like substrate binding" evidence="8">
    <location>
        <begin position="1"/>
        <end position="290"/>
    </location>
</feature>
<evidence type="ECO:0000256" key="6">
    <source>
        <dbReference type="RuleBase" id="RU364082"/>
    </source>
</evidence>
<reference evidence="9" key="1">
    <citation type="submission" date="2021-12" db="EMBL/GenBank/DDBJ databases">
        <authorList>
            <person name="Li Y."/>
        </authorList>
    </citation>
    <scope>NUCLEOTIDE SEQUENCE</scope>
    <source>
        <strain evidence="9">DKSPLA3</strain>
    </source>
</reference>
<name>A0A9X1NUE6_9HYPH</name>
<dbReference type="CDD" id="cd05254">
    <property type="entry name" value="dTDP_HR_like_SDR_e"/>
    <property type="match status" value="1"/>
</dbReference>
<evidence type="ECO:0000259" key="8">
    <source>
        <dbReference type="Pfam" id="PF04321"/>
    </source>
</evidence>
<accession>A0A9X1NUE6</accession>
<proteinExistence type="inferred from homology"/>
<evidence type="ECO:0000256" key="3">
    <source>
        <dbReference type="ARBA" id="ARBA00012929"/>
    </source>
</evidence>
<dbReference type="GO" id="GO:0008831">
    <property type="term" value="F:dTDP-4-dehydrorhamnose reductase activity"/>
    <property type="evidence" value="ECO:0007669"/>
    <property type="project" value="UniProtKB-EC"/>
</dbReference>
<dbReference type="PANTHER" id="PTHR10491:SF4">
    <property type="entry name" value="METHIONINE ADENOSYLTRANSFERASE 2 SUBUNIT BETA"/>
    <property type="match status" value="1"/>
</dbReference>
<protein>
    <recommendedName>
        <fullName evidence="4 6">dTDP-4-dehydrorhamnose reductase</fullName>
        <ecNumber evidence="3 6">1.1.1.133</ecNumber>
    </recommendedName>
</protein>
<organism evidence="9 10">
    <name type="scientific">Rhizobium quercicola</name>
    <dbReference type="NCBI Taxonomy" id="2901226"/>
    <lineage>
        <taxon>Bacteria</taxon>
        <taxon>Pseudomonadati</taxon>
        <taxon>Pseudomonadota</taxon>
        <taxon>Alphaproteobacteria</taxon>
        <taxon>Hyphomicrobiales</taxon>
        <taxon>Rhizobiaceae</taxon>
        <taxon>Rhizobium/Agrobacterium group</taxon>
        <taxon>Rhizobium</taxon>
    </lineage>
</organism>
<dbReference type="InterPro" id="IPR036291">
    <property type="entry name" value="NAD(P)-bd_dom_sf"/>
</dbReference>
<evidence type="ECO:0000256" key="2">
    <source>
        <dbReference type="ARBA" id="ARBA00010944"/>
    </source>
</evidence>
<dbReference type="NCBIfam" id="TIGR01214">
    <property type="entry name" value="rmlD"/>
    <property type="match status" value="1"/>
</dbReference>
<dbReference type="Gene3D" id="3.40.50.720">
    <property type="entry name" value="NAD(P)-binding Rossmann-like Domain"/>
    <property type="match status" value="1"/>
</dbReference>
<dbReference type="PANTHER" id="PTHR10491">
    <property type="entry name" value="DTDP-4-DEHYDRORHAMNOSE REDUCTASE"/>
    <property type="match status" value="1"/>
</dbReference>
<keyword evidence="6 9" id="KW-0560">Oxidoreductase</keyword>
<keyword evidence="6" id="KW-0521">NADP</keyword>
<comment type="function">
    <text evidence="6">Catalyzes the reduction of dTDP-6-deoxy-L-lyxo-4-hexulose to yield dTDP-L-rhamnose.</text>
</comment>
<comment type="cofactor">
    <cofactor evidence="6">
        <name>Mg(2+)</name>
        <dbReference type="ChEBI" id="CHEBI:18420"/>
    </cofactor>
    <text evidence="6">Binds 1 Mg(2+) ion per monomer.</text>
</comment>
<sequence>MTYLVTGKEGQVVRSIIERAADHPDIAIVTFGRPDVDFGAPETLGPALAAVRPDVIISAAAYTAVDQAESEEDLATRINGEAAGALARAAAGLGIPIVHISTDYVFDGTKSGAYVESDPVAPIGAYGRSKLAGEEAVAAATPNHAILRTAWVHSPYGKNFVKTMLRVAADRDEMNVVADQVGCPTSALDIADAVLTVAGNLLKSDDAALRGTFHLTNAGRASWADFATEIFRLSAERGGPSAKVNPIPSSAYPTPAKRPANSQLDGSKLSATHGVTLQDWRAATETVVTRILQA</sequence>
<dbReference type="AlphaFoldDB" id="A0A9X1NUE6"/>
<evidence type="ECO:0000313" key="10">
    <source>
        <dbReference type="Proteomes" id="UP001139089"/>
    </source>
</evidence>
<evidence type="ECO:0000256" key="4">
    <source>
        <dbReference type="ARBA" id="ARBA00017099"/>
    </source>
</evidence>
<dbReference type="Proteomes" id="UP001139089">
    <property type="component" value="Unassembled WGS sequence"/>
</dbReference>
<dbReference type="EMBL" id="JAJOZR010000014">
    <property type="protein sequence ID" value="MCD7111302.1"/>
    <property type="molecule type" value="Genomic_DNA"/>
</dbReference>
<dbReference type="RefSeq" id="WP_231816394.1">
    <property type="nucleotide sequence ID" value="NZ_JAJOZR010000014.1"/>
</dbReference>
<dbReference type="SUPFAM" id="SSF51735">
    <property type="entry name" value="NAD(P)-binding Rossmann-fold domains"/>
    <property type="match status" value="1"/>
</dbReference>
<gene>
    <name evidence="9" type="primary">rfbD</name>
    <name evidence="9" type="ORF">LRX75_19875</name>
</gene>
<dbReference type="EC" id="1.1.1.133" evidence="3 6"/>
<evidence type="ECO:0000256" key="7">
    <source>
        <dbReference type="SAM" id="MobiDB-lite"/>
    </source>
</evidence>
<dbReference type="InterPro" id="IPR005913">
    <property type="entry name" value="dTDP_dehydrorham_reduct"/>
</dbReference>
<feature type="region of interest" description="Disordered" evidence="7">
    <location>
        <begin position="238"/>
        <end position="265"/>
    </location>
</feature>
<comment type="catalytic activity">
    <reaction evidence="5 6">
        <text>dTDP-beta-L-rhamnose + NADP(+) = dTDP-4-dehydro-beta-L-rhamnose + NADPH + H(+)</text>
        <dbReference type="Rhea" id="RHEA:21796"/>
        <dbReference type="ChEBI" id="CHEBI:15378"/>
        <dbReference type="ChEBI" id="CHEBI:57510"/>
        <dbReference type="ChEBI" id="CHEBI:57783"/>
        <dbReference type="ChEBI" id="CHEBI:58349"/>
        <dbReference type="ChEBI" id="CHEBI:62830"/>
        <dbReference type="EC" id="1.1.1.133"/>
    </reaction>
</comment>
<comment type="pathway">
    <text evidence="1 6">Carbohydrate biosynthesis; dTDP-L-rhamnose biosynthesis.</text>
</comment>
<evidence type="ECO:0000256" key="1">
    <source>
        <dbReference type="ARBA" id="ARBA00004781"/>
    </source>
</evidence>
<dbReference type="Pfam" id="PF04321">
    <property type="entry name" value="RmlD_sub_bind"/>
    <property type="match status" value="1"/>
</dbReference>
<keyword evidence="10" id="KW-1185">Reference proteome</keyword>
<dbReference type="Gene3D" id="3.90.25.10">
    <property type="entry name" value="UDP-galactose 4-epimerase, domain 1"/>
    <property type="match status" value="1"/>
</dbReference>
<evidence type="ECO:0000256" key="5">
    <source>
        <dbReference type="ARBA" id="ARBA00048200"/>
    </source>
</evidence>
<comment type="caution">
    <text evidence="9">The sequence shown here is derived from an EMBL/GenBank/DDBJ whole genome shotgun (WGS) entry which is preliminary data.</text>
</comment>
<dbReference type="InterPro" id="IPR029903">
    <property type="entry name" value="RmlD-like-bd"/>
</dbReference>
<evidence type="ECO:0000313" key="9">
    <source>
        <dbReference type="EMBL" id="MCD7111302.1"/>
    </source>
</evidence>